<reference evidence="2 3" key="1">
    <citation type="submission" date="2014-07" db="EMBL/GenBank/DDBJ databases">
        <authorList>
            <person name="McCorrison J."/>
            <person name="Sanka R."/>
            <person name="Torralba M."/>
            <person name="Gillis M."/>
            <person name="Haft D.H."/>
            <person name="Methe B."/>
            <person name="Sutton G."/>
            <person name="Nelson K.E."/>
        </authorList>
    </citation>
    <scope>NUCLEOTIDE SEQUENCE [LARGE SCALE GENOMIC DNA]</scope>
    <source>
        <strain evidence="2 3">S7-1-13</strain>
    </source>
</reference>
<evidence type="ECO:0000313" key="3">
    <source>
        <dbReference type="Proteomes" id="UP000029579"/>
    </source>
</evidence>
<organism evidence="2 3">
    <name type="scientific">Anaerococcus lactolyticus S7-1-13</name>
    <dbReference type="NCBI Taxonomy" id="1284686"/>
    <lineage>
        <taxon>Bacteria</taxon>
        <taxon>Bacillati</taxon>
        <taxon>Bacillota</taxon>
        <taxon>Tissierellia</taxon>
        <taxon>Tissierellales</taxon>
        <taxon>Peptoniphilaceae</taxon>
        <taxon>Anaerococcus</taxon>
    </lineage>
</organism>
<gene>
    <name evidence="2" type="ORF">HMPREF1630_03100</name>
</gene>
<feature type="transmembrane region" description="Helical" evidence="1">
    <location>
        <begin position="7"/>
        <end position="26"/>
    </location>
</feature>
<proteinExistence type="predicted"/>
<dbReference type="Proteomes" id="UP000029579">
    <property type="component" value="Unassembled WGS sequence"/>
</dbReference>
<protein>
    <recommendedName>
        <fullName evidence="4">Zn-finger containing protein</fullName>
    </recommendedName>
</protein>
<dbReference type="AlphaFoldDB" id="A0A095Z8P4"/>
<dbReference type="OrthoDB" id="3174166at2"/>
<evidence type="ECO:0000313" key="2">
    <source>
        <dbReference type="EMBL" id="KGF04809.1"/>
    </source>
</evidence>
<accession>A0A095Z8P4</accession>
<keyword evidence="1" id="KW-0472">Membrane</keyword>
<keyword evidence="1" id="KW-0812">Transmembrane</keyword>
<dbReference type="EMBL" id="JRMW01000025">
    <property type="protein sequence ID" value="KGF04809.1"/>
    <property type="molecule type" value="Genomic_DNA"/>
</dbReference>
<evidence type="ECO:0000256" key="1">
    <source>
        <dbReference type="SAM" id="Phobius"/>
    </source>
</evidence>
<evidence type="ECO:0008006" key="4">
    <source>
        <dbReference type="Google" id="ProtNLM"/>
    </source>
</evidence>
<dbReference type="eggNOG" id="COG4416">
    <property type="taxonomic scope" value="Bacteria"/>
</dbReference>
<sequence>MQKKYGIDEYGIFLVWIAIVAVVVAYFMKSTVLNGISSFIVIYAIYRTMSTNILKRSQENQIFVENVIDPVKNIFNKDKTKQGNSRDDGFEYISCPSCGQKLRIPKNKGKIKVRCPKCKEKFDAKS</sequence>
<dbReference type="RefSeq" id="WP_004827992.1">
    <property type="nucleotide sequence ID" value="NZ_JRMW01000025.1"/>
</dbReference>
<name>A0A095Z8P4_9FIRM</name>
<comment type="caution">
    <text evidence="2">The sequence shown here is derived from an EMBL/GenBank/DDBJ whole genome shotgun (WGS) entry which is preliminary data.</text>
</comment>
<keyword evidence="1" id="KW-1133">Transmembrane helix</keyword>